<evidence type="ECO:0000256" key="1">
    <source>
        <dbReference type="ARBA" id="ARBA00022723"/>
    </source>
</evidence>
<dbReference type="PROSITE" id="PS50158">
    <property type="entry name" value="ZF_CCHC"/>
    <property type="match status" value="1"/>
</dbReference>
<dbReference type="InterPro" id="IPR002048">
    <property type="entry name" value="EF_hand_dom"/>
</dbReference>
<dbReference type="SMART" id="SM00343">
    <property type="entry name" value="ZnF_C2HC"/>
    <property type="match status" value="1"/>
</dbReference>
<feature type="domain" description="CCHC-type" evidence="6">
    <location>
        <begin position="122"/>
        <end position="137"/>
    </location>
</feature>
<dbReference type="Pfam" id="PF00098">
    <property type="entry name" value="zf-CCHC"/>
    <property type="match status" value="1"/>
</dbReference>
<evidence type="ECO:0000256" key="4">
    <source>
        <dbReference type="PROSITE-ProRule" id="PRU00047"/>
    </source>
</evidence>
<dbReference type="Proteomes" id="UP000827721">
    <property type="component" value="Unassembled WGS sequence"/>
</dbReference>
<dbReference type="PANTHER" id="PTHR33680:SF1">
    <property type="entry name" value="OS05G0489500 PROTEIN"/>
    <property type="match status" value="1"/>
</dbReference>
<keyword evidence="3" id="KW-0862">Zinc</keyword>
<evidence type="ECO:0000313" key="10">
    <source>
        <dbReference type="Proteomes" id="UP000827721"/>
    </source>
</evidence>
<keyword evidence="2 4" id="KW-0863">Zinc-finger</keyword>
<evidence type="ECO:0000313" key="9">
    <source>
        <dbReference type="EMBL" id="KAH7577106.1"/>
    </source>
</evidence>
<dbReference type="InterPro" id="IPR011992">
    <property type="entry name" value="EF-hand-dom_pair"/>
</dbReference>
<dbReference type="SUPFAM" id="SSF47473">
    <property type="entry name" value="EF-hand"/>
    <property type="match status" value="1"/>
</dbReference>
<dbReference type="SUPFAM" id="SSF57756">
    <property type="entry name" value="Retrovirus zinc finger-like domains"/>
    <property type="match status" value="1"/>
</dbReference>
<feature type="domain" description="EF-hand" evidence="7">
    <location>
        <begin position="33"/>
        <end position="68"/>
    </location>
</feature>
<dbReference type="Gene3D" id="4.10.60.10">
    <property type="entry name" value="Zinc finger, CCHC-type"/>
    <property type="match status" value="1"/>
</dbReference>
<dbReference type="PANTHER" id="PTHR33680">
    <property type="entry name" value="OS07G0190500 PROTEIN"/>
    <property type="match status" value="1"/>
</dbReference>
<accession>A0ABQ8IKJ8</accession>
<dbReference type="InterPro" id="IPR036875">
    <property type="entry name" value="Znf_CCHC_sf"/>
</dbReference>
<dbReference type="Gene3D" id="1.10.238.10">
    <property type="entry name" value="EF-hand"/>
    <property type="match status" value="1"/>
</dbReference>
<evidence type="ECO:0008006" key="11">
    <source>
        <dbReference type="Google" id="ProtNLM"/>
    </source>
</evidence>
<evidence type="ECO:0000256" key="2">
    <source>
        <dbReference type="ARBA" id="ARBA00022771"/>
    </source>
</evidence>
<keyword evidence="10" id="KW-1185">Reference proteome</keyword>
<feature type="domain" description="GRF-type" evidence="8">
    <location>
        <begin position="162"/>
        <end position="209"/>
    </location>
</feature>
<sequence>MEAKGRNGSNPTRKAGPVTMERVLLASQETREEREQRIQSLFNFFDLKNSGFLDSAQIQAGLSSLNIPSEYKYGKDLLTVFELLPPPALSHPILQRNNLFLLPPPPPPTPQTQVPGIKNSPCFNCHEQGHWARDCPSKTPKKSQPTAAGGAVGSLQRPTIHCPCGAGPCVIRVSGTEKNPGRRFYTCPVPSTYPKCRCGAGICTKIQGE</sequence>
<comment type="caution">
    <text evidence="9">The sequence shown here is derived from an EMBL/GenBank/DDBJ whole genome shotgun (WGS) entry which is preliminary data.</text>
</comment>
<dbReference type="InterPro" id="IPR010666">
    <property type="entry name" value="Znf_GRF"/>
</dbReference>
<organism evidence="9 10">
    <name type="scientific">Xanthoceras sorbifolium</name>
    <dbReference type="NCBI Taxonomy" id="99658"/>
    <lineage>
        <taxon>Eukaryota</taxon>
        <taxon>Viridiplantae</taxon>
        <taxon>Streptophyta</taxon>
        <taxon>Embryophyta</taxon>
        <taxon>Tracheophyta</taxon>
        <taxon>Spermatophyta</taxon>
        <taxon>Magnoliopsida</taxon>
        <taxon>eudicotyledons</taxon>
        <taxon>Gunneridae</taxon>
        <taxon>Pentapetalae</taxon>
        <taxon>rosids</taxon>
        <taxon>malvids</taxon>
        <taxon>Sapindales</taxon>
        <taxon>Sapindaceae</taxon>
        <taxon>Xanthoceroideae</taxon>
        <taxon>Xanthoceras</taxon>
    </lineage>
</organism>
<dbReference type="PROSITE" id="PS51999">
    <property type="entry name" value="ZF_GRF"/>
    <property type="match status" value="1"/>
</dbReference>
<name>A0ABQ8IKJ8_9ROSI</name>
<evidence type="ECO:0000256" key="5">
    <source>
        <dbReference type="SAM" id="MobiDB-lite"/>
    </source>
</evidence>
<keyword evidence="1" id="KW-0479">Metal-binding</keyword>
<evidence type="ECO:0000259" key="7">
    <source>
        <dbReference type="PROSITE" id="PS50222"/>
    </source>
</evidence>
<evidence type="ECO:0000259" key="6">
    <source>
        <dbReference type="PROSITE" id="PS50158"/>
    </source>
</evidence>
<dbReference type="InterPro" id="IPR001878">
    <property type="entry name" value="Znf_CCHC"/>
</dbReference>
<reference evidence="9 10" key="1">
    <citation type="submission" date="2021-02" db="EMBL/GenBank/DDBJ databases">
        <title>Plant Genome Project.</title>
        <authorList>
            <person name="Zhang R.-G."/>
        </authorList>
    </citation>
    <scope>NUCLEOTIDE SEQUENCE [LARGE SCALE GENOMIC DNA]</scope>
    <source>
        <tissue evidence="9">Leaves</tissue>
    </source>
</reference>
<dbReference type="PROSITE" id="PS50222">
    <property type="entry name" value="EF_HAND_2"/>
    <property type="match status" value="1"/>
</dbReference>
<dbReference type="EMBL" id="JAFEMO010000001">
    <property type="protein sequence ID" value="KAH7577106.1"/>
    <property type="molecule type" value="Genomic_DNA"/>
</dbReference>
<feature type="region of interest" description="Disordered" evidence="5">
    <location>
        <begin position="134"/>
        <end position="154"/>
    </location>
</feature>
<evidence type="ECO:0000259" key="8">
    <source>
        <dbReference type="PROSITE" id="PS51999"/>
    </source>
</evidence>
<proteinExistence type="predicted"/>
<evidence type="ECO:0000256" key="3">
    <source>
        <dbReference type="ARBA" id="ARBA00022833"/>
    </source>
</evidence>
<protein>
    <recommendedName>
        <fullName evidence="11">CCHC-type domain-containing protein</fullName>
    </recommendedName>
</protein>
<dbReference type="Pfam" id="PF06839">
    <property type="entry name" value="Zn_ribbon_GRF"/>
    <property type="match status" value="1"/>
</dbReference>
<gene>
    <name evidence="9" type="ORF">JRO89_XS01G0204600</name>
</gene>